<name>A0A841FSX6_9ACTN</name>
<sequence>MIALNEVGRTFPGPPEVAALRDATFTVDAGEMVAIIGPSGSGKSTLLNVLGLLDEPTSGTYLLNGVDTGKLKERSRTALRATTLGFVFQSAYVVAHLDCMANVALPLTHLGVPRKERPVLAEAALRSVGLGHRLHARPNTLSGGERQRVAIARAIVHEPRVLLCDEPTGNLDSENTQAVLDLLENLVTGDRAVVVVTHENEVADRAGRTVKVVDGHAAPLAA</sequence>
<dbReference type="Gene3D" id="3.40.50.300">
    <property type="entry name" value="P-loop containing nucleotide triphosphate hydrolases"/>
    <property type="match status" value="1"/>
</dbReference>
<gene>
    <name evidence="5" type="ORF">HNR73_004513</name>
</gene>
<evidence type="ECO:0000256" key="3">
    <source>
        <dbReference type="ARBA" id="ARBA00022840"/>
    </source>
</evidence>
<evidence type="ECO:0000259" key="4">
    <source>
        <dbReference type="PROSITE" id="PS50893"/>
    </source>
</evidence>
<dbReference type="InterPro" id="IPR015854">
    <property type="entry name" value="ABC_transpr_LolD-like"/>
</dbReference>
<reference evidence="5 6" key="1">
    <citation type="submission" date="2020-08" db="EMBL/GenBank/DDBJ databases">
        <title>Genomic Encyclopedia of Type Strains, Phase IV (KMG-IV): sequencing the most valuable type-strain genomes for metagenomic binning, comparative biology and taxonomic classification.</title>
        <authorList>
            <person name="Goeker M."/>
        </authorList>
    </citation>
    <scope>NUCLEOTIDE SEQUENCE [LARGE SCALE GENOMIC DNA]</scope>
    <source>
        <strain evidence="5 6">YIM 65646</strain>
    </source>
</reference>
<dbReference type="InterPro" id="IPR017911">
    <property type="entry name" value="MacB-like_ATP-bd"/>
</dbReference>
<dbReference type="PROSITE" id="PS00211">
    <property type="entry name" value="ABC_TRANSPORTER_1"/>
    <property type="match status" value="1"/>
</dbReference>
<keyword evidence="1" id="KW-0813">Transport</keyword>
<dbReference type="GO" id="GO:0016887">
    <property type="term" value="F:ATP hydrolysis activity"/>
    <property type="evidence" value="ECO:0007669"/>
    <property type="project" value="InterPro"/>
</dbReference>
<accession>A0A841FSX6</accession>
<dbReference type="GO" id="GO:0005886">
    <property type="term" value="C:plasma membrane"/>
    <property type="evidence" value="ECO:0007669"/>
    <property type="project" value="TreeGrafter"/>
</dbReference>
<dbReference type="GO" id="GO:0098796">
    <property type="term" value="C:membrane protein complex"/>
    <property type="evidence" value="ECO:0007669"/>
    <property type="project" value="UniProtKB-ARBA"/>
</dbReference>
<dbReference type="PROSITE" id="PS50893">
    <property type="entry name" value="ABC_TRANSPORTER_2"/>
    <property type="match status" value="1"/>
</dbReference>
<dbReference type="Pfam" id="PF00005">
    <property type="entry name" value="ABC_tran"/>
    <property type="match status" value="1"/>
</dbReference>
<comment type="caution">
    <text evidence="5">The sequence shown here is derived from an EMBL/GenBank/DDBJ whole genome shotgun (WGS) entry which is preliminary data.</text>
</comment>
<keyword evidence="3 5" id="KW-0067">ATP-binding</keyword>
<dbReference type="SMART" id="SM00382">
    <property type="entry name" value="AAA"/>
    <property type="match status" value="1"/>
</dbReference>
<dbReference type="AlphaFoldDB" id="A0A841FSX6"/>
<proteinExistence type="predicted"/>
<dbReference type="EMBL" id="JACHGT010000009">
    <property type="protein sequence ID" value="MBB6036642.1"/>
    <property type="molecule type" value="Genomic_DNA"/>
</dbReference>
<dbReference type="PANTHER" id="PTHR24220:SF86">
    <property type="entry name" value="ABC TRANSPORTER ABCH.1"/>
    <property type="match status" value="1"/>
</dbReference>
<dbReference type="InterPro" id="IPR017871">
    <property type="entry name" value="ABC_transporter-like_CS"/>
</dbReference>
<dbReference type="RefSeq" id="WP_184789472.1">
    <property type="nucleotide sequence ID" value="NZ_BONT01000033.1"/>
</dbReference>
<keyword evidence="6" id="KW-1185">Reference proteome</keyword>
<evidence type="ECO:0000313" key="5">
    <source>
        <dbReference type="EMBL" id="MBB6036642.1"/>
    </source>
</evidence>
<dbReference type="GO" id="GO:0022857">
    <property type="term" value="F:transmembrane transporter activity"/>
    <property type="evidence" value="ECO:0007669"/>
    <property type="project" value="TreeGrafter"/>
</dbReference>
<feature type="domain" description="ABC transporter" evidence="4">
    <location>
        <begin position="2"/>
        <end position="222"/>
    </location>
</feature>
<dbReference type="InterPro" id="IPR003593">
    <property type="entry name" value="AAA+_ATPase"/>
</dbReference>
<keyword evidence="2" id="KW-0547">Nucleotide-binding</keyword>
<evidence type="ECO:0000256" key="2">
    <source>
        <dbReference type="ARBA" id="ARBA00022741"/>
    </source>
</evidence>
<protein>
    <submittedName>
        <fullName evidence="5">Putative ABC transport system ATP-binding protein</fullName>
    </submittedName>
</protein>
<dbReference type="SUPFAM" id="SSF52540">
    <property type="entry name" value="P-loop containing nucleoside triphosphate hydrolases"/>
    <property type="match status" value="1"/>
</dbReference>
<evidence type="ECO:0000256" key="1">
    <source>
        <dbReference type="ARBA" id="ARBA00022448"/>
    </source>
</evidence>
<organism evidence="5 6">
    <name type="scientific">Phytomonospora endophytica</name>
    <dbReference type="NCBI Taxonomy" id="714109"/>
    <lineage>
        <taxon>Bacteria</taxon>
        <taxon>Bacillati</taxon>
        <taxon>Actinomycetota</taxon>
        <taxon>Actinomycetes</taxon>
        <taxon>Micromonosporales</taxon>
        <taxon>Micromonosporaceae</taxon>
        <taxon>Phytomonospora</taxon>
    </lineage>
</organism>
<dbReference type="InterPro" id="IPR003439">
    <property type="entry name" value="ABC_transporter-like_ATP-bd"/>
</dbReference>
<dbReference type="InterPro" id="IPR027417">
    <property type="entry name" value="P-loop_NTPase"/>
</dbReference>
<dbReference type="GO" id="GO:0005524">
    <property type="term" value="F:ATP binding"/>
    <property type="evidence" value="ECO:0007669"/>
    <property type="project" value="UniProtKB-KW"/>
</dbReference>
<dbReference type="Proteomes" id="UP000548476">
    <property type="component" value="Unassembled WGS sequence"/>
</dbReference>
<dbReference type="CDD" id="cd03255">
    <property type="entry name" value="ABC_MJ0796_LolCDE_FtsE"/>
    <property type="match status" value="1"/>
</dbReference>
<dbReference type="FunFam" id="3.40.50.300:FF:000032">
    <property type="entry name" value="Export ABC transporter ATP-binding protein"/>
    <property type="match status" value="1"/>
</dbReference>
<dbReference type="PANTHER" id="PTHR24220">
    <property type="entry name" value="IMPORT ATP-BINDING PROTEIN"/>
    <property type="match status" value="1"/>
</dbReference>
<evidence type="ECO:0000313" key="6">
    <source>
        <dbReference type="Proteomes" id="UP000548476"/>
    </source>
</evidence>